<evidence type="ECO:0000313" key="3">
    <source>
        <dbReference type="EMBL" id="SEM68099.1"/>
    </source>
</evidence>
<keyword evidence="2" id="KW-0812">Transmembrane</keyword>
<organism evidence="3 4">
    <name type="scientific">Loktanella fryxellensis</name>
    <dbReference type="NCBI Taxonomy" id="245187"/>
    <lineage>
        <taxon>Bacteria</taxon>
        <taxon>Pseudomonadati</taxon>
        <taxon>Pseudomonadota</taxon>
        <taxon>Alphaproteobacteria</taxon>
        <taxon>Rhodobacterales</taxon>
        <taxon>Roseobacteraceae</taxon>
        <taxon>Loktanella</taxon>
    </lineage>
</organism>
<protein>
    <submittedName>
        <fullName evidence="3">5-bromo-4-chloroindolyl phosphate hydrolysis protein</fullName>
    </submittedName>
</protein>
<dbReference type="InterPro" id="IPR018770">
    <property type="entry name" value="ChloroindolylP_hydrolase"/>
</dbReference>
<gene>
    <name evidence="3" type="ORF">SAMN04488003_103103</name>
</gene>
<dbReference type="AlphaFoldDB" id="A0A1H8AE71"/>
<feature type="region of interest" description="Disordered" evidence="1">
    <location>
        <begin position="11"/>
        <end position="36"/>
    </location>
</feature>
<evidence type="ECO:0000256" key="1">
    <source>
        <dbReference type="SAM" id="MobiDB-lite"/>
    </source>
</evidence>
<feature type="transmembrane region" description="Helical" evidence="2">
    <location>
        <begin position="66"/>
        <end position="83"/>
    </location>
</feature>
<feature type="transmembrane region" description="Helical" evidence="2">
    <location>
        <begin position="129"/>
        <end position="149"/>
    </location>
</feature>
<feature type="transmembrane region" description="Helical" evidence="2">
    <location>
        <begin position="40"/>
        <end position="60"/>
    </location>
</feature>
<keyword evidence="2" id="KW-1133">Transmembrane helix</keyword>
<sequence>MVGGKLMGQRFGGKFSPQGSTTDVPQAGQRNAVRPQRDPVGARANLMFVAPAILLVRSLGGGPVDLAAGLAGAVALALGAWLLRGGLRAEAAYHQRAVASRPALPRKILAAVLTGAGVGLATVTGDAGVLGAAIYGTVALIAHVAAFGIDPLAHKRLAGVDTFQQDRVARVVAEAEAHLATIAARISALADRPLTIRVNAFLDTARSMIRTVEEDPRDLTGARKFLSVYLQGTADATAKFADLTQRRPDTDARTDYLSLLDDLDQTFAARNARLLRDERSDMDIEIKVLRDRLARDGITDT</sequence>
<dbReference type="STRING" id="245187.SAMN04488003_103103"/>
<evidence type="ECO:0000313" key="4">
    <source>
        <dbReference type="Proteomes" id="UP000199585"/>
    </source>
</evidence>
<evidence type="ECO:0000256" key="2">
    <source>
        <dbReference type="SAM" id="Phobius"/>
    </source>
</evidence>
<dbReference type="EMBL" id="FOCI01000003">
    <property type="protein sequence ID" value="SEM68099.1"/>
    <property type="molecule type" value="Genomic_DNA"/>
</dbReference>
<reference evidence="3 4" key="1">
    <citation type="submission" date="2016-10" db="EMBL/GenBank/DDBJ databases">
        <authorList>
            <person name="de Groot N.N."/>
        </authorList>
    </citation>
    <scope>NUCLEOTIDE SEQUENCE [LARGE SCALE GENOMIC DNA]</scope>
    <source>
        <strain evidence="3 4">DSM 16213</strain>
    </source>
</reference>
<keyword evidence="2" id="KW-0472">Membrane</keyword>
<feature type="transmembrane region" description="Helical" evidence="2">
    <location>
        <begin position="104"/>
        <end position="123"/>
    </location>
</feature>
<accession>A0A1H8AE71</accession>
<dbReference type="Proteomes" id="UP000199585">
    <property type="component" value="Unassembled WGS sequence"/>
</dbReference>
<keyword evidence="4" id="KW-1185">Reference proteome</keyword>
<dbReference type="Pfam" id="PF10112">
    <property type="entry name" value="Halogen_Hydrol"/>
    <property type="match status" value="1"/>
</dbReference>
<proteinExistence type="predicted"/>
<name>A0A1H8AE71_9RHOB</name>